<feature type="domain" description="HTH gntR-type" evidence="5">
    <location>
        <begin position="5"/>
        <end position="72"/>
    </location>
</feature>
<name>A0A0C6FJT3_9HYPH</name>
<evidence type="ECO:0000313" key="7">
    <source>
        <dbReference type="Proteomes" id="UP000061432"/>
    </source>
</evidence>
<dbReference type="SUPFAM" id="SSF46785">
    <property type="entry name" value="Winged helix' DNA-binding domain"/>
    <property type="match status" value="1"/>
</dbReference>
<evidence type="ECO:0000256" key="4">
    <source>
        <dbReference type="SAM" id="MobiDB-lite"/>
    </source>
</evidence>
<gene>
    <name evidence="6" type="primary">gntR</name>
    <name evidence="6" type="ORF">Maq22A_c21325</name>
</gene>
<accession>A0A0C6FJT3</accession>
<dbReference type="Pfam" id="PF00392">
    <property type="entry name" value="GntR"/>
    <property type="match status" value="1"/>
</dbReference>
<dbReference type="STRING" id="270351.Maq22A_c21325"/>
<evidence type="ECO:0000256" key="1">
    <source>
        <dbReference type="ARBA" id="ARBA00023015"/>
    </source>
</evidence>
<dbReference type="Pfam" id="PF07729">
    <property type="entry name" value="FCD"/>
    <property type="match status" value="1"/>
</dbReference>
<sequence>MTVTKTRAETLSERIADEILAGALPPGLHLDEQVLARRFGVSRTPVRDALRLLSGTGLIDIRPRLGATVRTVTTEELDTLFVAMGEIEASCARLATLSMTRAERAALRTQHEAMARLAEAGDREAYVEANLAFHGLLYAGAHNPAIEDIARSLRRRLMPYRRAQFNAPGRLARSHAEHDLVVRAVLARDAAGANAAMLVHMSVVEDVFVDLAGAVQREGPAEAPAGAGGTLRREPRPSAARPARNSRSEARR</sequence>
<dbReference type="Gene3D" id="1.10.10.10">
    <property type="entry name" value="Winged helix-like DNA-binding domain superfamily/Winged helix DNA-binding domain"/>
    <property type="match status" value="1"/>
</dbReference>
<dbReference type="EMBL" id="AP014704">
    <property type="protein sequence ID" value="BAQ47287.1"/>
    <property type="molecule type" value="Genomic_DNA"/>
</dbReference>
<dbReference type="Gene3D" id="1.20.120.530">
    <property type="entry name" value="GntR ligand-binding domain-like"/>
    <property type="match status" value="1"/>
</dbReference>
<keyword evidence="2" id="KW-0238">DNA-binding</keyword>
<dbReference type="Proteomes" id="UP000061432">
    <property type="component" value="Chromosome"/>
</dbReference>
<evidence type="ECO:0000256" key="3">
    <source>
        <dbReference type="ARBA" id="ARBA00023163"/>
    </source>
</evidence>
<dbReference type="PROSITE" id="PS50949">
    <property type="entry name" value="HTH_GNTR"/>
    <property type="match status" value="1"/>
</dbReference>
<dbReference type="GO" id="GO:0003700">
    <property type="term" value="F:DNA-binding transcription factor activity"/>
    <property type="evidence" value="ECO:0007669"/>
    <property type="project" value="InterPro"/>
</dbReference>
<protein>
    <submittedName>
        <fullName evidence="6">Transcriptional regulator, GntR family</fullName>
    </submittedName>
</protein>
<dbReference type="PATRIC" id="fig|270351.10.peg.4122"/>
<dbReference type="InterPro" id="IPR000524">
    <property type="entry name" value="Tscrpt_reg_HTH_GntR"/>
</dbReference>
<evidence type="ECO:0000313" key="6">
    <source>
        <dbReference type="EMBL" id="BAQ47287.1"/>
    </source>
</evidence>
<evidence type="ECO:0000256" key="2">
    <source>
        <dbReference type="ARBA" id="ARBA00023125"/>
    </source>
</evidence>
<dbReference type="SMART" id="SM00895">
    <property type="entry name" value="FCD"/>
    <property type="match status" value="1"/>
</dbReference>
<keyword evidence="3" id="KW-0804">Transcription</keyword>
<dbReference type="PANTHER" id="PTHR43537">
    <property type="entry name" value="TRANSCRIPTIONAL REGULATOR, GNTR FAMILY"/>
    <property type="match status" value="1"/>
</dbReference>
<evidence type="ECO:0000259" key="5">
    <source>
        <dbReference type="PROSITE" id="PS50949"/>
    </source>
</evidence>
<keyword evidence="1" id="KW-0805">Transcription regulation</keyword>
<dbReference type="RefSeq" id="WP_091889880.1">
    <property type="nucleotide sequence ID" value="NZ_AP014704.1"/>
</dbReference>
<dbReference type="InterPro" id="IPR011711">
    <property type="entry name" value="GntR_C"/>
</dbReference>
<reference evidence="6 7" key="1">
    <citation type="journal article" date="2015" name="Genome Announc.">
        <title>Complete Genome Sequence of Methylobacterium aquaticum Strain 22A, Isolated from Racomitrium japonicum Moss.</title>
        <authorList>
            <person name="Tani A."/>
            <person name="Ogura Y."/>
            <person name="Hayashi T."/>
            <person name="Kimbara K."/>
        </authorList>
    </citation>
    <scope>NUCLEOTIDE SEQUENCE [LARGE SCALE GENOMIC DNA]</scope>
    <source>
        <strain evidence="6 7">MA-22A</strain>
    </source>
</reference>
<dbReference type="OrthoDB" id="9789310at2"/>
<dbReference type="SMART" id="SM00345">
    <property type="entry name" value="HTH_GNTR"/>
    <property type="match status" value="1"/>
</dbReference>
<dbReference type="CDD" id="cd07377">
    <property type="entry name" value="WHTH_GntR"/>
    <property type="match status" value="1"/>
</dbReference>
<dbReference type="SUPFAM" id="SSF48008">
    <property type="entry name" value="GntR ligand-binding domain-like"/>
    <property type="match status" value="1"/>
</dbReference>
<proteinExistence type="predicted"/>
<dbReference type="AlphaFoldDB" id="A0A0C6FJT3"/>
<dbReference type="InterPro" id="IPR036388">
    <property type="entry name" value="WH-like_DNA-bd_sf"/>
</dbReference>
<reference evidence="7" key="2">
    <citation type="submission" date="2015-01" db="EMBL/GenBank/DDBJ databases">
        <title>Complete genome sequence of Methylobacterium aquaticum strain 22A.</title>
        <authorList>
            <person name="Tani A."/>
            <person name="Ogura Y."/>
            <person name="Hayashi T."/>
        </authorList>
    </citation>
    <scope>NUCLEOTIDE SEQUENCE [LARGE SCALE GENOMIC DNA]</scope>
    <source>
        <strain evidence="7">MA-22A</strain>
    </source>
</reference>
<dbReference type="KEGG" id="maqu:Maq22A_c21325"/>
<feature type="region of interest" description="Disordered" evidence="4">
    <location>
        <begin position="219"/>
        <end position="252"/>
    </location>
</feature>
<dbReference type="InterPro" id="IPR008920">
    <property type="entry name" value="TF_FadR/GntR_C"/>
</dbReference>
<dbReference type="GO" id="GO:0003677">
    <property type="term" value="F:DNA binding"/>
    <property type="evidence" value="ECO:0007669"/>
    <property type="project" value="UniProtKB-KW"/>
</dbReference>
<dbReference type="PANTHER" id="PTHR43537:SF49">
    <property type="entry name" value="TRANSCRIPTIONAL REGULATORY PROTEIN"/>
    <property type="match status" value="1"/>
</dbReference>
<dbReference type="InterPro" id="IPR036390">
    <property type="entry name" value="WH_DNA-bd_sf"/>
</dbReference>
<organism evidence="6 7">
    <name type="scientific">Methylobacterium aquaticum</name>
    <dbReference type="NCBI Taxonomy" id="270351"/>
    <lineage>
        <taxon>Bacteria</taxon>
        <taxon>Pseudomonadati</taxon>
        <taxon>Pseudomonadota</taxon>
        <taxon>Alphaproteobacteria</taxon>
        <taxon>Hyphomicrobiales</taxon>
        <taxon>Methylobacteriaceae</taxon>
        <taxon>Methylobacterium</taxon>
    </lineage>
</organism>